<dbReference type="AlphaFoldDB" id="A0A1I6MKB2"/>
<dbReference type="SMART" id="SM00248">
    <property type="entry name" value="ANK"/>
    <property type="match status" value="4"/>
</dbReference>
<dbReference type="Pfam" id="PF20033">
    <property type="entry name" value="DUF6438"/>
    <property type="match status" value="1"/>
</dbReference>
<dbReference type="PROSITE" id="PS50088">
    <property type="entry name" value="ANK_REPEAT"/>
    <property type="match status" value="1"/>
</dbReference>
<keyword evidence="1" id="KW-0040">ANK repeat</keyword>
<evidence type="ECO:0000313" key="4">
    <source>
        <dbReference type="EMBL" id="SFS16047.1"/>
    </source>
</evidence>
<feature type="signal peptide" evidence="2">
    <location>
        <begin position="1"/>
        <end position="22"/>
    </location>
</feature>
<evidence type="ECO:0000256" key="2">
    <source>
        <dbReference type="SAM" id="SignalP"/>
    </source>
</evidence>
<dbReference type="EMBL" id="FOZL01000001">
    <property type="protein sequence ID" value="SFS16047.1"/>
    <property type="molecule type" value="Genomic_DNA"/>
</dbReference>
<dbReference type="SUPFAM" id="SSF48403">
    <property type="entry name" value="Ankyrin repeat"/>
    <property type="match status" value="1"/>
</dbReference>
<dbReference type="Gene3D" id="1.25.40.20">
    <property type="entry name" value="Ankyrin repeat-containing domain"/>
    <property type="match status" value="1"/>
</dbReference>
<dbReference type="InterPro" id="IPR036770">
    <property type="entry name" value="Ankyrin_rpt-contain_sf"/>
</dbReference>
<dbReference type="STRING" id="474950.SAMN05421771_2834"/>
<reference evidence="4 5" key="1">
    <citation type="submission" date="2016-10" db="EMBL/GenBank/DDBJ databases">
        <authorList>
            <person name="de Groot N.N."/>
        </authorList>
    </citation>
    <scope>NUCLEOTIDE SEQUENCE [LARGE SCALE GENOMIC DNA]</scope>
    <source>
        <strain evidence="4 5">DSM 21001</strain>
    </source>
</reference>
<name>A0A1I6MKB2_9BACT</name>
<evidence type="ECO:0000259" key="3">
    <source>
        <dbReference type="Pfam" id="PF20033"/>
    </source>
</evidence>
<feature type="domain" description="DUF6438" evidence="3">
    <location>
        <begin position="65"/>
        <end position="175"/>
    </location>
</feature>
<dbReference type="PANTHER" id="PTHR24157:SF3">
    <property type="entry name" value="ANKYRIN REPEAT, SAM AND BASIC LEUCINE ZIPPER DOMAIN-CONTAINING PROTEIN 1"/>
    <property type="match status" value="1"/>
</dbReference>
<dbReference type="InterPro" id="IPR002110">
    <property type="entry name" value="Ankyrin_rpt"/>
</dbReference>
<dbReference type="Pfam" id="PF13637">
    <property type="entry name" value="Ank_4"/>
    <property type="match status" value="1"/>
</dbReference>
<protein>
    <submittedName>
        <fullName evidence="4">Ankyrin repeat-containing protein</fullName>
    </submittedName>
</protein>
<feature type="repeat" description="ANK" evidence="1">
    <location>
        <begin position="309"/>
        <end position="342"/>
    </location>
</feature>
<dbReference type="RefSeq" id="WP_089839769.1">
    <property type="nucleotide sequence ID" value="NZ_FOZL01000001.1"/>
</dbReference>
<dbReference type="GO" id="GO:0071546">
    <property type="term" value="C:pi-body"/>
    <property type="evidence" value="ECO:0007669"/>
    <property type="project" value="TreeGrafter"/>
</dbReference>
<accession>A0A1I6MKB2</accession>
<dbReference type="PANTHER" id="PTHR24157">
    <property type="entry name" value="ANKYRIN REPEAT, SAM AND BASIC LEUCINE ZIPPER DOMAIN-CONTAINING PROTEIN 1"/>
    <property type="match status" value="1"/>
</dbReference>
<evidence type="ECO:0000313" key="5">
    <source>
        <dbReference type="Proteomes" id="UP000199024"/>
    </source>
</evidence>
<gene>
    <name evidence="4" type="ORF">SAMN05421771_2834</name>
</gene>
<proteinExistence type="predicted"/>
<keyword evidence="5" id="KW-1185">Reference proteome</keyword>
<dbReference type="InterPro" id="IPR045497">
    <property type="entry name" value="DUF6438"/>
</dbReference>
<sequence>MVFGRGCVACGLLAGVLSGAWAGVLGAQVVPGIKRPVNPHTSTWGCPRSDVPVTGNVSASTGDFLELTRTKCAAGCPAYTVRVTGDGSVSWSGKADVTVLGHAAAAIDAVGARAMLQQLADRGFWMLCSGYARADSGSGGMVTSLSIGEQTKTVEATDAIGPAWLRELDLEIDALADTHQWRHGGPREETFGEDRAMVDTVWPKKGVTRLMKVAARGRLGELKEMMADTSLDLNAVDSSGWTAVMYAAQAGTLDALTMLIAGRADVLRRSNAGETAMSAAVSSTAEPNPQEKVRALWTAGLNINAADNRGVTPLMLASERVESPALVAAMMKLGADPTKRDVDGNSATDYLKAQDALTRAMPDNYQAILRSLAASPVK</sequence>
<keyword evidence="2" id="KW-0732">Signal</keyword>
<feature type="chain" id="PRO_5011739943" evidence="2">
    <location>
        <begin position="23"/>
        <end position="378"/>
    </location>
</feature>
<organism evidence="4 5">
    <name type="scientific">Granulicella pectinivorans</name>
    <dbReference type="NCBI Taxonomy" id="474950"/>
    <lineage>
        <taxon>Bacteria</taxon>
        <taxon>Pseudomonadati</taxon>
        <taxon>Acidobacteriota</taxon>
        <taxon>Terriglobia</taxon>
        <taxon>Terriglobales</taxon>
        <taxon>Acidobacteriaceae</taxon>
        <taxon>Granulicella</taxon>
    </lineage>
</organism>
<dbReference type="Proteomes" id="UP000199024">
    <property type="component" value="Unassembled WGS sequence"/>
</dbReference>
<dbReference type="OrthoDB" id="106076at2"/>
<evidence type="ECO:0000256" key="1">
    <source>
        <dbReference type="PROSITE-ProRule" id="PRU00023"/>
    </source>
</evidence>